<dbReference type="GO" id="GO:0017108">
    <property type="term" value="F:5'-flap endonuclease activity"/>
    <property type="evidence" value="ECO:0007669"/>
    <property type="project" value="InterPro"/>
</dbReference>
<dbReference type="SUPFAM" id="SSF47807">
    <property type="entry name" value="5' to 3' exonuclease, C-terminal subdomain"/>
    <property type="match status" value="1"/>
</dbReference>
<dbReference type="Pfam" id="PF02739">
    <property type="entry name" value="5_3_exonuc_N"/>
    <property type="match status" value="1"/>
</dbReference>
<dbReference type="AlphaFoldDB" id="A0A381T6J2"/>
<dbReference type="GO" id="GO:0003677">
    <property type="term" value="F:DNA binding"/>
    <property type="evidence" value="ECO:0007669"/>
    <property type="project" value="UniProtKB-KW"/>
</dbReference>
<dbReference type="PANTHER" id="PTHR42646">
    <property type="entry name" value="FLAP ENDONUCLEASE XNI"/>
    <property type="match status" value="1"/>
</dbReference>
<dbReference type="EMBL" id="UINC01003914">
    <property type="protein sequence ID" value="SVA10297.1"/>
    <property type="molecule type" value="Genomic_DNA"/>
</dbReference>
<dbReference type="PANTHER" id="PTHR42646:SF2">
    <property type="entry name" value="5'-3' EXONUCLEASE FAMILY PROTEIN"/>
    <property type="match status" value="1"/>
</dbReference>
<dbReference type="Gene3D" id="1.10.150.20">
    <property type="entry name" value="5' to 3' exonuclease, C-terminal subdomain"/>
    <property type="match status" value="1"/>
</dbReference>
<dbReference type="GO" id="GO:0008409">
    <property type="term" value="F:5'-3' exonuclease activity"/>
    <property type="evidence" value="ECO:0007669"/>
    <property type="project" value="InterPro"/>
</dbReference>
<dbReference type="InterPro" id="IPR020045">
    <property type="entry name" value="DNA_polI_H3TH"/>
</dbReference>
<dbReference type="GO" id="GO:0033567">
    <property type="term" value="P:DNA replication, Okazaki fragment processing"/>
    <property type="evidence" value="ECO:0007669"/>
    <property type="project" value="InterPro"/>
</dbReference>
<dbReference type="Pfam" id="PF01367">
    <property type="entry name" value="5_3_exonuc"/>
    <property type="match status" value="1"/>
</dbReference>
<evidence type="ECO:0000256" key="2">
    <source>
        <dbReference type="ARBA" id="ARBA00022801"/>
    </source>
</evidence>
<dbReference type="CDD" id="cd09859">
    <property type="entry name" value="PIN_53EXO"/>
    <property type="match status" value="1"/>
</dbReference>
<proteinExistence type="predicted"/>
<evidence type="ECO:0000256" key="3">
    <source>
        <dbReference type="ARBA" id="ARBA00023125"/>
    </source>
</evidence>
<reference evidence="5" key="1">
    <citation type="submission" date="2018-05" db="EMBL/GenBank/DDBJ databases">
        <authorList>
            <person name="Lanie J.A."/>
            <person name="Ng W.-L."/>
            <person name="Kazmierczak K.M."/>
            <person name="Andrzejewski T.M."/>
            <person name="Davidsen T.M."/>
            <person name="Wayne K.J."/>
            <person name="Tettelin H."/>
            <person name="Glass J.I."/>
            <person name="Rusch D."/>
            <person name="Podicherti R."/>
            <person name="Tsui H.-C.T."/>
            <person name="Winkler M.E."/>
        </authorList>
    </citation>
    <scope>NUCLEOTIDE SEQUENCE</scope>
</reference>
<accession>A0A381T6J2</accession>
<dbReference type="SMART" id="SM00279">
    <property type="entry name" value="HhH2"/>
    <property type="match status" value="1"/>
</dbReference>
<dbReference type="Gene3D" id="3.40.50.1010">
    <property type="entry name" value="5'-nuclease"/>
    <property type="match status" value="1"/>
</dbReference>
<keyword evidence="2" id="KW-0378">Hydrolase</keyword>
<protein>
    <recommendedName>
        <fullName evidence="4">5'-3' exonuclease domain-containing protein</fullName>
    </recommendedName>
</protein>
<dbReference type="InterPro" id="IPR038969">
    <property type="entry name" value="FEN"/>
</dbReference>
<organism evidence="5">
    <name type="scientific">marine metagenome</name>
    <dbReference type="NCBI Taxonomy" id="408172"/>
    <lineage>
        <taxon>unclassified sequences</taxon>
        <taxon>metagenomes</taxon>
        <taxon>ecological metagenomes</taxon>
    </lineage>
</organism>
<dbReference type="InterPro" id="IPR008918">
    <property type="entry name" value="HhH2"/>
</dbReference>
<evidence type="ECO:0000313" key="5">
    <source>
        <dbReference type="EMBL" id="SVA10297.1"/>
    </source>
</evidence>
<dbReference type="SUPFAM" id="SSF88723">
    <property type="entry name" value="PIN domain-like"/>
    <property type="match status" value="1"/>
</dbReference>
<dbReference type="InterPro" id="IPR020046">
    <property type="entry name" value="5-3_exonucl_a-hlix_arch_N"/>
</dbReference>
<evidence type="ECO:0000259" key="4">
    <source>
        <dbReference type="SMART" id="SM00475"/>
    </source>
</evidence>
<dbReference type="CDD" id="cd09898">
    <property type="entry name" value="H3TH_53EXO"/>
    <property type="match status" value="1"/>
</dbReference>
<sequence>MVGIDVHLVDGTYELFRHHFAVPSHVTAEGVEVAATRGVLGSMLRLLADGATHVGVATDRVVESFRNDLFDGYKTGEGTPPELFAQFPLLEAALEAAGFTVFGMVEHEADDAMGAAAVRAAVDPRVGRVLVCTPDKDLAQVVDDAAGIVQVDRRREITYDRAGVVEKFGVQPTSIPDWLALVGDTADGIPGLAGWGAKSSATVLARYGHLEAIPDDAREWDVAVRGATKLAVTLAAGREEALLYRRLATLDLDAPVMEDVEDLRWSGPARHLEDVCSHLDAPRLAERARRLAADRR</sequence>
<dbReference type="InterPro" id="IPR002421">
    <property type="entry name" value="5-3_exonuclease"/>
</dbReference>
<name>A0A381T6J2_9ZZZZ</name>
<dbReference type="SMART" id="SM00475">
    <property type="entry name" value="53EXOc"/>
    <property type="match status" value="1"/>
</dbReference>
<evidence type="ECO:0000256" key="1">
    <source>
        <dbReference type="ARBA" id="ARBA00022722"/>
    </source>
</evidence>
<gene>
    <name evidence="5" type="ORF">METZ01_LOCUS63151</name>
</gene>
<keyword evidence="1" id="KW-0540">Nuclease</keyword>
<dbReference type="InterPro" id="IPR036279">
    <property type="entry name" value="5-3_exonuclease_C_sf"/>
</dbReference>
<feature type="domain" description="5'-3' exonuclease" evidence="4">
    <location>
        <begin position="6"/>
        <end position="266"/>
    </location>
</feature>
<dbReference type="InterPro" id="IPR029060">
    <property type="entry name" value="PIN-like_dom_sf"/>
</dbReference>
<keyword evidence="3" id="KW-0238">DNA-binding</keyword>